<dbReference type="InterPro" id="IPR008969">
    <property type="entry name" value="CarboxyPept-like_regulatory"/>
</dbReference>
<dbReference type="Gene3D" id="2.60.40.1120">
    <property type="entry name" value="Carboxypeptidase-like, regulatory domain"/>
    <property type="match status" value="1"/>
</dbReference>
<name>A0ABS5CWI0_9FLAO</name>
<keyword evidence="1" id="KW-0732">Signal</keyword>
<evidence type="ECO:0000313" key="2">
    <source>
        <dbReference type="EMBL" id="MBP4142958.1"/>
    </source>
</evidence>
<feature type="chain" id="PRO_5045684342" evidence="1">
    <location>
        <begin position="22"/>
        <end position="96"/>
    </location>
</feature>
<dbReference type="Pfam" id="PF13715">
    <property type="entry name" value="CarbopepD_reg_2"/>
    <property type="match status" value="1"/>
</dbReference>
<gene>
    <name evidence="2" type="ORF">J3S90_14215</name>
</gene>
<proteinExistence type="predicted"/>
<evidence type="ECO:0000256" key="1">
    <source>
        <dbReference type="SAM" id="SignalP"/>
    </source>
</evidence>
<evidence type="ECO:0000313" key="3">
    <source>
        <dbReference type="Proteomes" id="UP000674217"/>
    </source>
</evidence>
<keyword evidence="3" id="KW-1185">Reference proteome</keyword>
<accession>A0ABS5CWI0</accession>
<dbReference type="EMBL" id="JAGFBU010000007">
    <property type="protein sequence ID" value="MBP4142958.1"/>
    <property type="molecule type" value="Genomic_DNA"/>
</dbReference>
<dbReference type="SUPFAM" id="SSF49464">
    <property type="entry name" value="Carboxypeptidase regulatory domain-like"/>
    <property type="match status" value="1"/>
</dbReference>
<dbReference type="Proteomes" id="UP000674217">
    <property type="component" value="Unassembled WGS sequence"/>
</dbReference>
<feature type="signal peptide" evidence="1">
    <location>
        <begin position="1"/>
        <end position="21"/>
    </location>
</feature>
<organism evidence="2 3">
    <name type="scientific">Flavobacterium flabelliforme</name>
    <dbReference type="NCBI Taxonomy" id="2816119"/>
    <lineage>
        <taxon>Bacteria</taxon>
        <taxon>Pseudomonadati</taxon>
        <taxon>Bacteroidota</taxon>
        <taxon>Flavobacteriia</taxon>
        <taxon>Flavobacteriales</taxon>
        <taxon>Flavobacteriaceae</taxon>
        <taxon>Flavobacterium</taxon>
    </lineage>
</organism>
<protein>
    <submittedName>
        <fullName evidence="2">Carboxypeptidase regulatory-like domain-containing protein</fullName>
    </submittedName>
</protein>
<comment type="caution">
    <text evidence="2">The sequence shown here is derived from an EMBL/GenBank/DDBJ whole genome shotgun (WGS) entry which is preliminary data.</text>
</comment>
<dbReference type="RefSeq" id="WP_210646740.1">
    <property type="nucleotide sequence ID" value="NZ_JAGFBU010000007.1"/>
</dbReference>
<reference evidence="2 3" key="1">
    <citation type="submission" date="2021-03" db="EMBL/GenBank/DDBJ databases">
        <title>Flavobacterium Flabelliformis Sp. Nov. And Flavobacterium Geliluteum Sp. Nov., Two Novel Multidrug Resistant Psychrophilic Species Isolated From Antarctica.</title>
        <authorList>
            <person name="Kralova S."/>
            <person name="Busse H.J."/>
            <person name="Bezdicek M."/>
            <person name="Nykrynova M."/>
            <person name="Kroupova E."/>
            <person name="Krsek D."/>
            <person name="Sedlacek I."/>
        </authorList>
    </citation>
    <scope>NUCLEOTIDE SEQUENCE [LARGE SCALE GENOMIC DNA]</scope>
    <source>
        <strain evidence="2 3">P4023</strain>
    </source>
</reference>
<sequence>MKKIKLTLLFILITISFQAQKISGKILDENNNPISEVRIGIENEEIGDVTNSNGNYTINLTNIDENKNVKVLGSEYDIFTIEISDFIKSKNYNIIL</sequence>